<name>A0A2U1QJL5_ARTAN</name>
<sequence length="230" mass="26368">MFMNKENGFVAYDFNKNLEHKKKTDTWFILDKYIRTQFLDKYTTKQLGSLLLVEVCGPVEVIDEGLWPNCCSCDSISFERSYSFSLFMFLPKWFYMIRFFKEKTFIIVAAITVYAVNLHSAIMDEVTGLDSSGIWLWCEDVLLYQNVCLLMMLDVLVTDCMVSPITLVVAVCFLLVFSYGDVWVYIGWSLCITPCIQSMSLARGKAVRTAFYYGLGCLGILLSVYCSVFA</sequence>
<keyword evidence="1" id="KW-0472">Membrane</keyword>
<accession>A0A2U1QJL5</accession>
<keyword evidence="3" id="KW-1185">Reference proteome</keyword>
<organism evidence="2 3">
    <name type="scientific">Artemisia annua</name>
    <name type="common">Sweet wormwood</name>
    <dbReference type="NCBI Taxonomy" id="35608"/>
    <lineage>
        <taxon>Eukaryota</taxon>
        <taxon>Viridiplantae</taxon>
        <taxon>Streptophyta</taxon>
        <taxon>Embryophyta</taxon>
        <taxon>Tracheophyta</taxon>
        <taxon>Spermatophyta</taxon>
        <taxon>Magnoliopsida</taxon>
        <taxon>eudicotyledons</taxon>
        <taxon>Gunneridae</taxon>
        <taxon>Pentapetalae</taxon>
        <taxon>asterids</taxon>
        <taxon>campanulids</taxon>
        <taxon>Asterales</taxon>
        <taxon>Asteraceae</taxon>
        <taxon>Asteroideae</taxon>
        <taxon>Anthemideae</taxon>
        <taxon>Artemisiinae</taxon>
        <taxon>Artemisia</taxon>
    </lineage>
</organism>
<feature type="transmembrane region" description="Helical" evidence="1">
    <location>
        <begin position="165"/>
        <end position="190"/>
    </location>
</feature>
<evidence type="ECO:0000256" key="1">
    <source>
        <dbReference type="SAM" id="Phobius"/>
    </source>
</evidence>
<gene>
    <name evidence="2" type="ORF">CTI12_AA007700</name>
</gene>
<keyword evidence="1" id="KW-0812">Transmembrane</keyword>
<proteinExistence type="predicted"/>
<dbReference type="Proteomes" id="UP000245207">
    <property type="component" value="Unassembled WGS sequence"/>
</dbReference>
<keyword evidence="1" id="KW-1133">Transmembrane helix</keyword>
<evidence type="ECO:0000313" key="3">
    <source>
        <dbReference type="Proteomes" id="UP000245207"/>
    </source>
</evidence>
<evidence type="ECO:0000313" key="2">
    <source>
        <dbReference type="EMBL" id="PWA98165.1"/>
    </source>
</evidence>
<feature type="transmembrane region" description="Helical" evidence="1">
    <location>
        <begin position="210"/>
        <end position="229"/>
    </location>
</feature>
<protein>
    <submittedName>
        <fullName evidence="2">Uncharacterized protein</fullName>
    </submittedName>
</protein>
<comment type="caution">
    <text evidence="2">The sequence shown here is derived from an EMBL/GenBank/DDBJ whole genome shotgun (WGS) entry which is preliminary data.</text>
</comment>
<feature type="transmembrane region" description="Helical" evidence="1">
    <location>
        <begin position="104"/>
        <end position="122"/>
    </location>
</feature>
<dbReference type="EMBL" id="PKPP01000078">
    <property type="protein sequence ID" value="PWA98165.1"/>
    <property type="molecule type" value="Genomic_DNA"/>
</dbReference>
<reference evidence="2 3" key="1">
    <citation type="journal article" date="2018" name="Mol. Plant">
        <title>The genome of Artemisia annua provides insight into the evolution of Asteraceae family and artemisinin biosynthesis.</title>
        <authorList>
            <person name="Shen Q."/>
            <person name="Zhang L."/>
            <person name="Liao Z."/>
            <person name="Wang S."/>
            <person name="Yan T."/>
            <person name="Shi P."/>
            <person name="Liu M."/>
            <person name="Fu X."/>
            <person name="Pan Q."/>
            <person name="Wang Y."/>
            <person name="Lv Z."/>
            <person name="Lu X."/>
            <person name="Zhang F."/>
            <person name="Jiang W."/>
            <person name="Ma Y."/>
            <person name="Chen M."/>
            <person name="Hao X."/>
            <person name="Li L."/>
            <person name="Tang Y."/>
            <person name="Lv G."/>
            <person name="Zhou Y."/>
            <person name="Sun X."/>
            <person name="Brodelius P.E."/>
            <person name="Rose J.K.C."/>
            <person name="Tang K."/>
        </authorList>
    </citation>
    <scope>NUCLEOTIDE SEQUENCE [LARGE SCALE GENOMIC DNA]</scope>
    <source>
        <strain evidence="3">cv. Huhao1</strain>
        <tissue evidence="2">Leaf</tissue>
    </source>
</reference>
<dbReference type="AlphaFoldDB" id="A0A2U1QJL5"/>